<dbReference type="GO" id="GO:0035145">
    <property type="term" value="C:exon-exon junction complex"/>
    <property type="evidence" value="ECO:0007669"/>
    <property type="project" value="TreeGrafter"/>
</dbReference>
<dbReference type="InterPro" id="IPR015362">
    <property type="entry name" value="WIBG_mago-bd"/>
</dbReference>
<dbReference type="PANTHER" id="PTHR22959:SF0">
    <property type="entry name" value="PARTNER OF Y14 AND MAGO"/>
    <property type="match status" value="1"/>
</dbReference>
<sequence length="204" mass="23612">MQGRQVPLGAIEKDDGSVVVPESTRADGSKRKEIRIRKGFVPQDEQPLYRPRALRKNVEDITQALDQVSLKEKGEKEDKIDEEEKRGGRLEEGKRRVPLGAVETKDGDVIIPTSTRADGSVRKEIRVRKGYVPQEEQPLYRPRGRRQQDDIVIDEKFDAKRLDKEGKMKYKKQENKVQDCIKLEDKMIQEVMMKDNIKLKDKTI</sequence>
<reference evidence="3 4" key="1">
    <citation type="journal article" date="2014" name="Genome Biol. Evol.">
        <title>The secreted proteins of Achlya hypogyna and Thraustotheca clavata identify the ancestral oomycete secretome and reveal gene acquisitions by horizontal gene transfer.</title>
        <authorList>
            <person name="Misner I."/>
            <person name="Blouin N."/>
            <person name="Leonard G."/>
            <person name="Richards T.A."/>
            <person name="Lane C.E."/>
        </authorList>
    </citation>
    <scope>NUCLEOTIDE SEQUENCE [LARGE SCALE GENOMIC DNA]</scope>
    <source>
        <strain evidence="3 4">ATCC 34112</strain>
    </source>
</reference>
<dbReference type="SUPFAM" id="SSF101931">
    <property type="entry name" value="Pym (Within the bgcn gene intron protein, WIBG), N-terminal domain"/>
    <property type="match status" value="2"/>
</dbReference>
<dbReference type="OrthoDB" id="21625at2759"/>
<dbReference type="GO" id="GO:1903259">
    <property type="term" value="P:exon-exon junction complex disassembly"/>
    <property type="evidence" value="ECO:0007669"/>
    <property type="project" value="InterPro"/>
</dbReference>
<evidence type="ECO:0000313" key="4">
    <source>
        <dbReference type="Proteomes" id="UP000243217"/>
    </source>
</evidence>
<dbReference type="SMART" id="SM01273">
    <property type="entry name" value="Mago-bind"/>
    <property type="match status" value="2"/>
</dbReference>
<dbReference type="Proteomes" id="UP000243217">
    <property type="component" value="Unassembled WGS sequence"/>
</dbReference>
<dbReference type="AlphaFoldDB" id="A0A1W0ABB8"/>
<dbReference type="Pfam" id="PF09282">
    <property type="entry name" value="Mago-bind"/>
    <property type="match status" value="2"/>
</dbReference>
<feature type="region of interest" description="Disordered" evidence="1">
    <location>
        <begin position="69"/>
        <end position="99"/>
    </location>
</feature>
<dbReference type="InterPro" id="IPR036348">
    <property type="entry name" value="WIBG_N_sf"/>
</dbReference>
<dbReference type="GO" id="GO:0003723">
    <property type="term" value="F:RNA binding"/>
    <property type="evidence" value="ECO:0007669"/>
    <property type="project" value="TreeGrafter"/>
</dbReference>
<evidence type="ECO:0000256" key="1">
    <source>
        <dbReference type="SAM" id="MobiDB-lite"/>
    </source>
</evidence>
<accession>A0A1W0ABB8</accession>
<protein>
    <recommendedName>
        <fullName evidence="2">WIBG Mago-binding domain-containing protein</fullName>
    </recommendedName>
</protein>
<name>A0A1W0ABB8_9STRA</name>
<comment type="caution">
    <text evidence="3">The sequence shown here is derived from an EMBL/GenBank/DDBJ whole genome shotgun (WGS) entry which is preliminary data.</text>
</comment>
<dbReference type="EMBL" id="JNBS01000235">
    <property type="protein sequence ID" value="OQS07498.1"/>
    <property type="molecule type" value="Genomic_DNA"/>
</dbReference>
<dbReference type="GO" id="GO:0005737">
    <property type="term" value="C:cytoplasm"/>
    <property type="evidence" value="ECO:0007669"/>
    <property type="project" value="TreeGrafter"/>
</dbReference>
<proteinExistence type="predicted"/>
<dbReference type="InterPro" id="IPR039333">
    <property type="entry name" value="PYM1"/>
</dbReference>
<gene>
    <name evidence="3" type="ORF">THRCLA_00496</name>
</gene>
<evidence type="ECO:0000259" key="2">
    <source>
        <dbReference type="SMART" id="SM01273"/>
    </source>
</evidence>
<feature type="compositionally biased region" description="Basic and acidic residues" evidence="1">
    <location>
        <begin position="69"/>
        <end position="95"/>
    </location>
</feature>
<keyword evidence="4" id="KW-1185">Reference proteome</keyword>
<evidence type="ECO:0000313" key="3">
    <source>
        <dbReference type="EMBL" id="OQS07498.1"/>
    </source>
</evidence>
<organism evidence="3 4">
    <name type="scientific">Thraustotheca clavata</name>
    <dbReference type="NCBI Taxonomy" id="74557"/>
    <lineage>
        <taxon>Eukaryota</taxon>
        <taxon>Sar</taxon>
        <taxon>Stramenopiles</taxon>
        <taxon>Oomycota</taxon>
        <taxon>Saprolegniomycetes</taxon>
        <taxon>Saprolegniales</taxon>
        <taxon>Achlyaceae</taxon>
        <taxon>Thraustotheca</taxon>
    </lineage>
</organism>
<dbReference type="PANTHER" id="PTHR22959">
    <property type="entry name" value="PYM PROTEIN"/>
    <property type="match status" value="1"/>
</dbReference>
<dbReference type="STRING" id="74557.A0A1W0ABB8"/>
<feature type="domain" description="WIBG Mago-binding" evidence="2">
    <location>
        <begin position="16"/>
        <end position="42"/>
    </location>
</feature>
<feature type="domain" description="WIBG Mago-binding" evidence="2">
    <location>
        <begin position="107"/>
        <end position="133"/>
    </location>
</feature>